<dbReference type="Pfam" id="PF00534">
    <property type="entry name" value="Glycos_transf_1"/>
    <property type="match status" value="1"/>
</dbReference>
<dbReference type="PANTHER" id="PTHR45947">
    <property type="entry name" value="SULFOQUINOVOSYL TRANSFERASE SQD2"/>
    <property type="match status" value="1"/>
</dbReference>
<accession>A0ABY6HZI4</accession>
<evidence type="ECO:0000259" key="2">
    <source>
        <dbReference type="Pfam" id="PF13439"/>
    </source>
</evidence>
<sequence length="371" mass="42872">MGLLMKIAFLSYFYLGLDNFGASTYVQKYLNVLSRMNNVSIDFYCPYPIQSFKKIKNVHYIYIKTLNIPFIRFFQFAFKISQLLKLRKYDIVHSSSGAGMFVKNVDFETFYHYEPFSIPNFNAWIGYTLSRVSLKRSRHIFAISEQSVTELIQFENRRRELISIITNPIDCMIFNQNHNFSTKKKEILKGKDEKLILSVGLLINRKNPFLLIKTLDYIIKKGINAKLLIIGNGPLKQKMILAANEKKILDNIIFIHSTGEIYPYYCMADLLLTPSKKEGFGFLYLEGPACGCKFVGFPTGISPVAAKKNLGIVVNDEVSFMESAHQILLSGDRTGQEEFNFIYNNFSMEKFGKRLISSYQKYLNIRDGRKF</sequence>
<dbReference type="Gene3D" id="3.40.50.2000">
    <property type="entry name" value="Glycogen Phosphorylase B"/>
    <property type="match status" value="2"/>
</dbReference>
<dbReference type="Pfam" id="PF13439">
    <property type="entry name" value="Glyco_transf_4"/>
    <property type="match status" value="1"/>
</dbReference>
<reference evidence="3" key="1">
    <citation type="submission" date="2022-09" db="EMBL/GenBank/DDBJ databases">
        <title>Actin cytoskeleton and complex cell architecture in an #Asgard archaeon.</title>
        <authorList>
            <person name="Ponce Toledo R.I."/>
            <person name="Schleper C."/>
            <person name="Rodrigues Oliveira T."/>
            <person name="Wollweber F."/>
            <person name="Xu J."/>
            <person name="Rittmann S."/>
            <person name="Klingl A."/>
            <person name="Pilhofer M."/>
        </authorList>
    </citation>
    <scope>NUCLEOTIDE SEQUENCE</scope>
    <source>
        <strain evidence="3">B-35</strain>
    </source>
</reference>
<evidence type="ECO:0008006" key="5">
    <source>
        <dbReference type="Google" id="ProtNLM"/>
    </source>
</evidence>
<feature type="domain" description="Glycosyl transferase family 1" evidence="1">
    <location>
        <begin position="182"/>
        <end position="317"/>
    </location>
</feature>
<evidence type="ECO:0000259" key="1">
    <source>
        <dbReference type="Pfam" id="PF00534"/>
    </source>
</evidence>
<name>A0ABY6HZI4_9ARCH</name>
<dbReference type="InterPro" id="IPR050194">
    <property type="entry name" value="Glycosyltransferase_grp1"/>
</dbReference>
<feature type="domain" description="Glycosyltransferase subfamily 4-like N-terminal" evidence="2">
    <location>
        <begin position="21"/>
        <end position="171"/>
    </location>
</feature>
<evidence type="ECO:0000313" key="3">
    <source>
        <dbReference type="EMBL" id="UYP48001.1"/>
    </source>
</evidence>
<proteinExistence type="predicted"/>
<evidence type="ECO:0000313" key="4">
    <source>
        <dbReference type="Proteomes" id="UP001208689"/>
    </source>
</evidence>
<dbReference type="SUPFAM" id="SSF53756">
    <property type="entry name" value="UDP-Glycosyltransferase/glycogen phosphorylase"/>
    <property type="match status" value="1"/>
</dbReference>
<keyword evidence="4" id="KW-1185">Reference proteome</keyword>
<organism evidence="3 4">
    <name type="scientific">Candidatus Lokiarchaeum ossiferum</name>
    <dbReference type="NCBI Taxonomy" id="2951803"/>
    <lineage>
        <taxon>Archaea</taxon>
        <taxon>Promethearchaeati</taxon>
        <taxon>Promethearchaeota</taxon>
        <taxon>Promethearchaeia</taxon>
        <taxon>Promethearchaeales</taxon>
        <taxon>Promethearchaeaceae</taxon>
        <taxon>Candidatus Lokiarchaeum</taxon>
    </lineage>
</organism>
<dbReference type="InterPro" id="IPR001296">
    <property type="entry name" value="Glyco_trans_1"/>
</dbReference>
<gene>
    <name evidence="3" type="ORF">NEF87_004286</name>
</gene>
<dbReference type="EMBL" id="CP104013">
    <property type="protein sequence ID" value="UYP48001.1"/>
    <property type="molecule type" value="Genomic_DNA"/>
</dbReference>
<dbReference type="PANTHER" id="PTHR45947:SF3">
    <property type="entry name" value="SULFOQUINOVOSYL TRANSFERASE SQD2"/>
    <property type="match status" value="1"/>
</dbReference>
<dbReference type="InterPro" id="IPR028098">
    <property type="entry name" value="Glyco_trans_4-like_N"/>
</dbReference>
<protein>
    <recommendedName>
        <fullName evidence="5">Glycosyl transferase family 1 domain-containing protein</fullName>
    </recommendedName>
</protein>
<dbReference type="Proteomes" id="UP001208689">
    <property type="component" value="Chromosome"/>
</dbReference>